<evidence type="ECO:0000313" key="3">
    <source>
        <dbReference type="Proteomes" id="UP001431199"/>
    </source>
</evidence>
<keyword evidence="3" id="KW-1185">Reference proteome</keyword>
<proteinExistence type="predicted"/>
<name>A0ABT2M4N3_9FIRM</name>
<evidence type="ECO:0000259" key="1">
    <source>
        <dbReference type="Pfam" id="PF01863"/>
    </source>
</evidence>
<dbReference type="RefSeq" id="WP_260978771.1">
    <property type="nucleotide sequence ID" value="NZ_JAODBU010000008.1"/>
</dbReference>
<accession>A0ABT2M4N3</accession>
<reference evidence="2" key="1">
    <citation type="submission" date="2022-09" db="EMBL/GenBank/DDBJ databases">
        <title>Eubacterium sp. LFL-14 isolated from human feces.</title>
        <authorList>
            <person name="Liu F."/>
        </authorList>
    </citation>
    <scope>NUCLEOTIDE SEQUENCE</scope>
    <source>
        <strain evidence="2">LFL-14</strain>
    </source>
</reference>
<comment type="caution">
    <text evidence="2">The sequence shown here is derived from an EMBL/GenBank/DDBJ whole genome shotgun (WGS) entry which is preliminary data.</text>
</comment>
<dbReference type="InterPro" id="IPR002725">
    <property type="entry name" value="YgjP-like_metallopeptidase"/>
</dbReference>
<dbReference type="Pfam" id="PF01863">
    <property type="entry name" value="YgjP-like"/>
    <property type="match status" value="1"/>
</dbReference>
<protein>
    <submittedName>
        <fullName evidence="2">M48 family metallopeptidase</fullName>
    </submittedName>
</protein>
<gene>
    <name evidence="2" type="ORF">N5B56_08950</name>
</gene>
<sequence>MSEYPIKIIKSKRKTMCLEIKHDGTLIVRVPFFMGNNDVLKFVNSKQDWINSHLSKIKNNQADLENNYLTKDEINNLISTASDYIPTRVSYFAKIMGVSYNRISIRT</sequence>
<dbReference type="Proteomes" id="UP001431199">
    <property type="component" value="Unassembled WGS sequence"/>
</dbReference>
<organism evidence="2 3">
    <name type="scientific">Eubacterium album</name>
    <dbReference type="NCBI Taxonomy" id="2978477"/>
    <lineage>
        <taxon>Bacteria</taxon>
        <taxon>Bacillati</taxon>
        <taxon>Bacillota</taxon>
        <taxon>Clostridia</taxon>
        <taxon>Eubacteriales</taxon>
        <taxon>Eubacteriaceae</taxon>
        <taxon>Eubacterium</taxon>
    </lineage>
</organism>
<feature type="domain" description="YgjP-like metallopeptidase" evidence="1">
    <location>
        <begin position="14"/>
        <end position="73"/>
    </location>
</feature>
<evidence type="ECO:0000313" key="2">
    <source>
        <dbReference type="EMBL" id="MCT7399203.1"/>
    </source>
</evidence>
<dbReference type="EMBL" id="JAODBU010000008">
    <property type="protein sequence ID" value="MCT7399203.1"/>
    <property type="molecule type" value="Genomic_DNA"/>
</dbReference>